<evidence type="ECO:0000256" key="3">
    <source>
        <dbReference type="ARBA" id="ARBA00022963"/>
    </source>
</evidence>
<keyword evidence="3 6" id="KW-0442">Lipid degradation</keyword>
<dbReference type="EMBL" id="JAMSHJ010000001">
    <property type="protein sequence ID" value="KAI5443486.1"/>
    <property type="molecule type" value="Genomic_DNA"/>
</dbReference>
<evidence type="ECO:0000256" key="6">
    <source>
        <dbReference type="PIRNR" id="PIRNR000862"/>
    </source>
</evidence>
<keyword evidence="6" id="KW-0378">Hydrolase</keyword>
<feature type="active site" description="Nucleophile" evidence="7">
    <location>
        <position position="197"/>
    </location>
</feature>
<evidence type="ECO:0000256" key="8">
    <source>
        <dbReference type="SAM" id="SignalP"/>
    </source>
</evidence>
<name>A0A9D5BH41_PEA</name>
<keyword evidence="5" id="KW-0325">Glycoprotein</keyword>
<evidence type="ECO:0000256" key="4">
    <source>
        <dbReference type="ARBA" id="ARBA00023098"/>
    </source>
</evidence>
<dbReference type="Pfam" id="PF00561">
    <property type="entry name" value="Abhydrolase_1"/>
    <property type="match status" value="1"/>
</dbReference>
<evidence type="ECO:0000256" key="1">
    <source>
        <dbReference type="ARBA" id="ARBA00010701"/>
    </source>
</evidence>
<gene>
    <name evidence="10" type="ORF">KIW84_012212</name>
</gene>
<comment type="caution">
    <text evidence="10">The sequence shown here is derived from an EMBL/GenBank/DDBJ whole genome shotgun (WGS) entry which is preliminary data.</text>
</comment>
<dbReference type="Gramene" id="Psat1g086280.1">
    <property type="protein sequence ID" value="Psat1g086280.1.cds"/>
    <property type="gene ID" value="Psat1g086280"/>
</dbReference>
<evidence type="ECO:0000313" key="11">
    <source>
        <dbReference type="Proteomes" id="UP001058974"/>
    </source>
</evidence>
<dbReference type="Proteomes" id="UP001058974">
    <property type="component" value="Chromosome 1"/>
</dbReference>
<dbReference type="GO" id="GO:0016042">
    <property type="term" value="P:lipid catabolic process"/>
    <property type="evidence" value="ECO:0007669"/>
    <property type="project" value="UniProtKB-KW"/>
</dbReference>
<feature type="signal peptide" evidence="8">
    <location>
        <begin position="1"/>
        <end position="28"/>
    </location>
</feature>
<reference evidence="10 11" key="1">
    <citation type="journal article" date="2022" name="Nat. Genet.">
        <title>Improved pea reference genome and pan-genome highlight genomic features and evolutionary characteristics.</title>
        <authorList>
            <person name="Yang T."/>
            <person name="Liu R."/>
            <person name="Luo Y."/>
            <person name="Hu S."/>
            <person name="Wang D."/>
            <person name="Wang C."/>
            <person name="Pandey M.K."/>
            <person name="Ge S."/>
            <person name="Xu Q."/>
            <person name="Li N."/>
            <person name="Li G."/>
            <person name="Huang Y."/>
            <person name="Saxena R.K."/>
            <person name="Ji Y."/>
            <person name="Li M."/>
            <person name="Yan X."/>
            <person name="He Y."/>
            <person name="Liu Y."/>
            <person name="Wang X."/>
            <person name="Xiang C."/>
            <person name="Varshney R.K."/>
            <person name="Ding H."/>
            <person name="Gao S."/>
            <person name="Zong X."/>
        </authorList>
    </citation>
    <scope>NUCLEOTIDE SEQUENCE [LARGE SCALE GENOMIC DNA]</scope>
    <source>
        <strain evidence="10 11">cv. Zhongwan 6</strain>
    </source>
</reference>
<evidence type="ECO:0000256" key="5">
    <source>
        <dbReference type="ARBA" id="ARBA00023180"/>
    </source>
</evidence>
<feature type="chain" id="PRO_5038801090" description="Lipase" evidence="8">
    <location>
        <begin position="29"/>
        <end position="426"/>
    </location>
</feature>
<dbReference type="Gramene" id="Psat01G0221200-T1">
    <property type="protein sequence ID" value="KAI5443486.1"/>
    <property type="gene ID" value="KIW84_012212"/>
</dbReference>
<dbReference type="Gene3D" id="3.40.50.1820">
    <property type="entry name" value="alpha/beta hydrolase"/>
    <property type="match status" value="1"/>
</dbReference>
<dbReference type="OrthoDB" id="9974421at2759"/>
<keyword evidence="11" id="KW-1185">Reference proteome</keyword>
<proteinExistence type="inferred from homology"/>
<evidence type="ECO:0000259" key="9">
    <source>
        <dbReference type="Pfam" id="PF00561"/>
    </source>
</evidence>
<evidence type="ECO:0000256" key="7">
    <source>
        <dbReference type="PIRSR" id="PIRSR000862-1"/>
    </source>
</evidence>
<dbReference type="InterPro" id="IPR029058">
    <property type="entry name" value="AB_hydrolase_fold"/>
</dbReference>
<dbReference type="PIRSF" id="PIRSF000862">
    <property type="entry name" value="Steryl_ester_lip"/>
    <property type="match status" value="1"/>
</dbReference>
<feature type="active site" description="Charge relay system" evidence="7">
    <location>
        <position position="401"/>
    </location>
</feature>
<comment type="similarity">
    <text evidence="1 6">Belongs to the AB hydrolase superfamily. Lipase family.</text>
</comment>
<dbReference type="GO" id="GO:0016788">
    <property type="term" value="F:hydrolase activity, acting on ester bonds"/>
    <property type="evidence" value="ECO:0007669"/>
    <property type="project" value="InterPro"/>
</dbReference>
<keyword evidence="4" id="KW-0443">Lipid metabolism</keyword>
<protein>
    <recommendedName>
        <fullName evidence="6">Lipase</fullName>
    </recommendedName>
</protein>
<evidence type="ECO:0000313" key="10">
    <source>
        <dbReference type="EMBL" id="KAI5443486.1"/>
    </source>
</evidence>
<keyword evidence="2 8" id="KW-0732">Signal</keyword>
<dbReference type="AlphaFoldDB" id="A0A9D5BH41"/>
<feature type="domain" description="AB hydrolase-1" evidence="9">
    <location>
        <begin position="104"/>
        <end position="391"/>
    </location>
</feature>
<sequence>MVFQNFTNSAVLILCVLVLATRNYQACAFRNPESWTSNYRLWDNIKPDNIKPESPVKGLCADSIIAAGYKCNEFEVTTNGGYILSIQRIPKGRSEISSNASKEPVIIQHGLMMDGSSWFMNSPEQNVPMILADNGFDVWVTNGRGTKFSRKHTTLDSSNQQYWDWTWDDLVSDEMPAIVDFVFNQTGGQKINYLGHSLGTMIALISLSEGKWVNKVKSVALLSPVAYLSHMTTTLGIMSANYVSGKKFTPKDITEFDPKGQKVLSFVRGICSRSGINCNDLFTAATGDNCCLDEAAFVRFLKVEPQPTSKKTMFHLAYTFLYDDLTKFDYGRREINQEHYGQPEPPIYNLSNIPNDVPIFMSYGGRDALSDVVDVQRLLTLHFQNHDKTKLKVQFIQGYAHADYMMAVNAKDLVYKQVASFFKQKF</sequence>
<evidence type="ECO:0000256" key="2">
    <source>
        <dbReference type="ARBA" id="ARBA00022729"/>
    </source>
</evidence>
<dbReference type="InterPro" id="IPR025483">
    <property type="entry name" value="Lipase_euk"/>
</dbReference>
<dbReference type="SUPFAM" id="SSF53474">
    <property type="entry name" value="alpha/beta-Hydrolases"/>
    <property type="match status" value="1"/>
</dbReference>
<dbReference type="Gramene" id="PSAT_LOCUS6069_t1">
    <property type="protein sequence ID" value="CAL5185656.1"/>
    <property type="gene ID" value="PSAT_LOCUS6069"/>
</dbReference>
<organism evidence="10 11">
    <name type="scientific">Pisum sativum</name>
    <name type="common">Garden pea</name>
    <name type="synonym">Lathyrus oleraceus</name>
    <dbReference type="NCBI Taxonomy" id="3888"/>
    <lineage>
        <taxon>Eukaryota</taxon>
        <taxon>Viridiplantae</taxon>
        <taxon>Streptophyta</taxon>
        <taxon>Embryophyta</taxon>
        <taxon>Tracheophyta</taxon>
        <taxon>Spermatophyta</taxon>
        <taxon>Magnoliopsida</taxon>
        <taxon>eudicotyledons</taxon>
        <taxon>Gunneridae</taxon>
        <taxon>Pentapetalae</taxon>
        <taxon>rosids</taxon>
        <taxon>fabids</taxon>
        <taxon>Fabales</taxon>
        <taxon>Fabaceae</taxon>
        <taxon>Papilionoideae</taxon>
        <taxon>50 kb inversion clade</taxon>
        <taxon>NPAAA clade</taxon>
        <taxon>Hologalegina</taxon>
        <taxon>IRL clade</taxon>
        <taxon>Fabeae</taxon>
        <taxon>Lathyrus</taxon>
    </lineage>
</organism>
<dbReference type="PANTHER" id="PTHR11005">
    <property type="entry name" value="LYSOSOMAL ACID LIPASE-RELATED"/>
    <property type="match status" value="1"/>
</dbReference>
<feature type="active site" description="Charge relay system" evidence="7">
    <location>
        <position position="367"/>
    </location>
</feature>
<dbReference type="InterPro" id="IPR000073">
    <property type="entry name" value="AB_hydrolase_1"/>
</dbReference>
<dbReference type="FunFam" id="3.40.50.1820:FF:000126">
    <property type="entry name" value="Lipase"/>
    <property type="match status" value="1"/>
</dbReference>
<accession>A0A9D5BH41</accession>